<keyword evidence="3" id="KW-0813">Transport</keyword>
<dbReference type="Gene3D" id="1.20.1730.10">
    <property type="entry name" value="Sodium/glucose cotransporter"/>
    <property type="match status" value="1"/>
</dbReference>
<dbReference type="GO" id="GO:0006814">
    <property type="term" value="P:sodium ion transport"/>
    <property type="evidence" value="ECO:0007669"/>
    <property type="project" value="UniProtKB-KW"/>
</dbReference>
<comment type="subcellular location">
    <subcellularLocation>
        <location evidence="1">Cell membrane</location>
        <topology evidence="1">Multi-pass membrane protein</topology>
    </subcellularLocation>
</comment>
<dbReference type="KEGG" id="chu:CHU_2866"/>
<evidence type="ECO:0000256" key="9">
    <source>
        <dbReference type="ARBA" id="ARBA00023136"/>
    </source>
</evidence>
<evidence type="ECO:0000313" key="14">
    <source>
        <dbReference type="Proteomes" id="UP000001822"/>
    </source>
</evidence>
<organism evidence="13 14">
    <name type="scientific">Cytophaga hutchinsonii (strain ATCC 33406 / DSM 1761 / CIP 103989 / NBRC 15051 / NCIMB 9469 / D465)</name>
    <dbReference type="NCBI Taxonomy" id="269798"/>
    <lineage>
        <taxon>Bacteria</taxon>
        <taxon>Pseudomonadati</taxon>
        <taxon>Bacteroidota</taxon>
        <taxon>Cytophagia</taxon>
        <taxon>Cytophagales</taxon>
        <taxon>Cytophagaceae</taxon>
        <taxon>Cytophaga</taxon>
    </lineage>
</organism>
<dbReference type="GO" id="GO:0015293">
    <property type="term" value="F:symporter activity"/>
    <property type="evidence" value="ECO:0007669"/>
    <property type="project" value="TreeGrafter"/>
</dbReference>
<keyword evidence="5 12" id="KW-0812">Transmembrane</keyword>
<evidence type="ECO:0000256" key="6">
    <source>
        <dbReference type="ARBA" id="ARBA00022989"/>
    </source>
</evidence>
<gene>
    <name evidence="13" type="primary">yidK</name>
    <name evidence="13" type="ordered locus">CHU_2866</name>
</gene>
<feature type="transmembrane region" description="Helical" evidence="12">
    <location>
        <begin position="91"/>
        <end position="115"/>
    </location>
</feature>
<name>A0A6N4SUQ1_CYTH3</name>
<feature type="transmembrane region" description="Helical" evidence="12">
    <location>
        <begin position="135"/>
        <end position="156"/>
    </location>
</feature>
<dbReference type="InterPro" id="IPR001734">
    <property type="entry name" value="Na/solute_symporter"/>
</dbReference>
<evidence type="ECO:0000313" key="13">
    <source>
        <dbReference type="EMBL" id="ABG60114.1"/>
    </source>
</evidence>
<dbReference type="InterPro" id="IPR038377">
    <property type="entry name" value="Na/Glc_symporter_sf"/>
</dbReference>
<feature type="transmembrane region" description="Helical" evidence="12">
    <location>
        <begin position="162"/>
        <end position="184"/>
    </location>
</feature>
<evidence type="ECO:0000256" key="11">
    <source>
        <dbReference type="RuleBase" id="RU362091"/>
    </source>
</evidence>
<evidence type="ECO:0000256" key="7">
    <source>
        <dbReference type="ARBA" id="ARBA00023053"/>
    </source>
</evidence>
<keyword evidence="4" id="KW-1003">Cell membrane</keyword>
<evidence type="ECO:0000256" key="3">
    <source>
        <dbReference type="ARBA" id="ARBA00022448"/>
    </source>
</evidence>
<keyword evidence="9 12" id="KW-0472">Membrane</keyword>
<dbReference type="PROSITE" id="PS50283">
    <property type="entry name" value="NA_SOLUT_SYMP_3"/>
    <property type="match status" value="1"/>
</dbReference>
<proteinExistence type="inferred from homology"/>
<evidence type="ECO:0000256" key="12">
    <source>
        <dbReference type="SAM" id="Phobius"/>
    </source>
</evidence>
<dbReference type="CDD" id="cd11494">
    <property type="entry name" value="SLC5sbd_NIS-like_u2"/>
    <property type="match status" value="1"/>
</dbReference>
<dbReference type="Pfam" id="PF00474">
    <property type="entry name" value="SSF"/>
    <property type="match status" value="2"/>
</dbReference>
<feature type="transmembrane region" description="Helical" evidence="12">
    <location>
        <begin position="476"/>
        <end position="493"/>
    </location>
</feature>
<accession>A0A6N4SUQ1</accession>
<evidence type="ECO:0000256" key="2">
    <source>
        <dbReference type="ARBA" id="ARBA00006434"/>
    </source>
</evidence>
<dbReference type="EMBL" id="CP000383">
    <property type="protein sequence ID" value="ABG60114.1"/>
    <property type="molecule type" value="Genomic_DNA"/>
</dbReference>
<keyword evidence="7" id="KW-0915">Sodium</keyword>
<feature type="transmembrane region" description="Helical" evidence="12">
    <location>
        <begin position="553"/>
        <end position="575"/>
    </location>
</feature>
<keyword evidence="8" id="KW-0406">Ion transport</keyword>
<keyword evidence="14" id="KW-1185">Reference proteome</keyword>
<feature type="transmembrane region" description="Helical" evidence="12">
    <location>
        <begin position="59"/>
        <end position="79"/>
    </location>
</feature>
<feature type="transmembrane region" description="Helical" evidence="12">
    <location>
        <begin position="20"/>
        <end position="39"/>
    </location>
</feature>
<feature type="transmembrane region" description="Helical" evidence="12">
    <location>
        <begin position="505"/>
        <end position="523"/>
    </location>
</feature>
<feature type="transmembrane region" description="Helical" evidence="12">
    <location>
        <begin position="196"/>
        <end position="216"/>
    </location>
</feature>
<feature type="transmembrane region" description="Helical" evidence="12">
    <location>
        <begin position="288"/>
        <end position="313"/>
    </location>
</feature>
<dbReference type="GO" id="GO:0005886">
    <property type="term" value="C:plasma membrane"/>
    <property type="evidence" value="ECO:0007669"/>
    <property type="project" value="UniProtKB-SubCell"/>
</dbReference>
<evidence type="ECO:0000256" key="8">
    <source>
        <dbReference type="ARBA" id="ARBA00023065"/>
    </source>
</evidence>
<dbReference type="InterPro" id="IPR051163">
    <property type="entry name" value="Sodium:Solute_Symporter_SSF"/>
</dbReference>
<reference evidence="13 14" key="1">
    <citation type="journal article" date="2007" name="Appl. Environ. Microbiol.">
        <title>Genome sequence of the cellulolytic gliding bacterium Cytophaga hutchinsonii.</title>
        <authorList>
            <person name="Xie G."/>
            <person name="Bruce D.C."/>
            <person name="Challacombe J.F."/>
            <person name="Chertkov O."/>
            <person name="Detter J.C."/>
            <person name="Gilna P."/>
            <person name="Han C.S."/>
            <person name="Lucas S."/>
            <person name="Misra M."/>
            <person name="Myers G.L."/>
            <person name="Richardson P."/>
            <person name="Tapia R."/>
            <person name="Thayer N."/>
            <person name="Thompson L.S."/>
            <person name="Brettin T.S."/>
            <person name="Henrissat B."/>
            <person name="Wilson D.B."/>
            <person name="McBride M.J."/>
        </authorList>
    </citation>
    <scope>NUCLEOTIDE SEQUENCE [LARGE SCALE GENOMIC DNA]</scope>
    <source>
        <strain evidence="14">ATCC 33406 / DSM 1761 / CIP 103989 / NBRC 15051 / NCIMB 9469 / D465</strain>
    </source>
</reference>
<evidence type="ECO:0000256" key="5">
    <source>
        <dbReference type="ARBA" id="ARBA00022692"/>
    </source>
</evidence>
<dbReference type="PANTHER" id="PTHR42985">
    <property type="entry name" value="SODIUM-COUPLED MONOCARBOXYLATE TRANSPORTER"/>
    <property type="match status" value="1"/>
</dbReference>
<feature type="transmembrane region" description="Helical" evidence="12">
    <location>
        <begin position="530"/>
        <end position="547"/>
    </location>
</feature>
<evidence type="ECO:0000256" key="1">
    <source>
        <dbReference type="ARBA" id="ARBA00004651"/>
    </source>
</evidence>
<keyword evidence="10" id="KW-0739">Sodium transport</keyword>
<sequence>MAVCYNVVLLHFYHLLQMSIIDWCVLGLTIISIVAYGLWKSRGAKNIEGYLLADQELPWYQVGLSVMATQASAITFISLPGQAYNDGMGFVQLYFGLPIATVILCKTFIPIFRTLNVYTAYEYLENRFDSKTRSLTAFLFLLQRGLSTGITIYAPSIILSSILGIHITYTTLFTGGIVISYIVYGGTKAVAYTQMFQMAIIFSGLFVAAFMVVHLLPAQIGFIDSLYLAGKMDKLNAINTGFDMKDQYNIWSGLLGGFFLQLSYLGTDQSQVGRYLTGKSIKESRLGLVMNSVVKIPMQFSILLIGILVFVFYQFNTPPLFFNKTEVARIEGSRYAPEYKALEEEHIRAYEQKKIHAAALITAMDRKDEQSINAAQFNLHTDDTITRSLKNKAILLMAKNNSLSDPNDTNYVFLSFVTKYLPVGLVGLLIAIILLASMGSTASGINSLASTSIIDFYKRFVNKAADENTYLSASRWATAAWGVFCVLVALYAGKLGNLIEAVNKLGSLFYGNILGIFLVAFYLKMVKGTAVFYAAIITEIIIIAIWMKDWMAYLWLNAVGCVLLIFIAWIMQLVLPTKKIS</sequence>
<feature type="transmembrane region" description="Helical" evidence="12">
    <location>
        <begin position="411"/>
        <end position="436"/>
    </location>
</feature>
<dbReference type="PANTHER" id="PTHR42985:SF40">
    <property type="entry name" value="LD47995P-RELATED"/>
    <property type="match status" value="1"/>
</dbReference>
<dbReference type="Proteomes" id="UP000001822">
    <property type="component" value="Chromosome"/>
</dbReference>
<evidence type="ECO:0000256" key="10">
    <source>
        <dbReference type="ARBA" id="ARBA00023201"/>
    </source>
</evidence>
<dbReference type="AlphaFoldDB" id="A0A6N4SUQ1"/>
<protein>
    <submittedName>
        <fullName evidence="13">Sodium-solute symporter</fullName>
    </submittedName>
</protein>
<keyword evidence="6 12" id="KW-1133">Transmembrane helix</keyword>
<evidence type="ECO:0000256" key="4">
    <source>
        <dbReference type="ARBA" id="ARBA00022475"/>
    </source>
</evidence>
<comment type="similarity">
    <text evidence="2 11">Belongs to the sodium:solute symporter (SSF) (TC 2.A.21) family.</text>
</comment>